<dbReference type="GO" id="GO:0016740">
    <property type="term" value="F:transferase activity"/>
    <property type="evidence" value="ECO:0007669"/>
    <property type="project" value="UniProtKB-KW"/>
</dbReference>
<dbReference type="PANTHER" id="PTHR43031:SF17">
    <property type="entry name" value="SULFURTRANSFERASE YTWF-RELATED"/>
    <property type="match status" value="1"/>
</dbReference>
<dbReference type="EMBL" id="FQWZ01000006">
    <property type="protein sequence ID" value="SHH16147.1"/>
    <property type="molecule type" value="Genomic_DNA"/>
</dbReference>
<dbReference type="InterPro" id="IPR050229">
    <property type="entry name" value="GlpE_sulfurtransferase"/>
</dbReference>
<dbReference type="SMART" id="SM00450">
    <property type="entry name" value="RHOD"/>
    <property type="match status" value="1"/>
</dbReference>
<dbReference type="AlphaFoldDB" id="A0A1M5QPU2"/>
<dbReference type="SUPFAM" id="SSF52821">
    <property type="entry name" value="Rhodanese/Cell cycle control phosphatase"/>
    <property type="match status" value="1"/>
</dbReference>
<dbReference type="InterPro" id="IPR001763">
    <property type="entry name" value="Rhodanese-like_dom"/>
</dbReference>
<accession>A0A1M5QPU2</accession>
<feature type="domain" description="Rhodanese" evidence="1">
    <location>
        <begin position="13"/>
        <end position="101"/>
    </location>
</feature>
<evidence type="ECO:0000313" key="2">
    <source>
        <dbReference type="EMBL" id="SHH16147.1"/>
    </source>
</evidence>
<dbReference type="STRING" id="490188.SAMN04488068_2758"/>
<dbReference type="PROSITE" id="PS50206">
    <property type="entry name" value="RHODANESE_3"/>
    <property type="match status" value="1"/>
</dbReference>
<dbReference type="PANTHER" id="PTHR43031">
    <property type="entry name" value="FAD-DEPENDENT OXIDOREDUCTASE"/>
    <property type="match status" value="1"/>
</dbReference>
<organism evidence="2 3">
    <name type="scientific">Hydrocarboniphaga daqingensis</name>
    <dbReference type="NCBI Taxonomy" id="490188"/>
    <lineage>
        <taxon>Bacteria</taxon>
        <taxon>Pseudomonadati</taxon>
        <taxon>Pseudomonadota</taxon>
        <taxon>Gammaproteobacteria</taxon>
        <taxon>Nevskiales</taxon>
        <taxon>Nevskiaceae</taxon>
        <taxon>Hydrocarboniphaga</taxon>
    </lineage>
</organism>
<dbReference type="Gene3D" id="3.40.250.10">
    <property type="entry name" value="Rhodanese-like domain"/>
    <property type="match status" value="1"/>
</dbReference>
<reference evidence="2 3" key="1">
    <citation type="submission" date="2016-11" db="EMBL/GenBank/DDBJ databases">
        <authorList>
            <person name="Jaros S."/>
            <person name="Januszkiewicz K."/>
            <person name="Wedrychowicz H."/>
        </authorList>
    </citation>
    <scope>NUCLEOTIDE SEQUENCE [LARGE SCALE GENOMIC DNA]</scope>
    <source>
        <strain evidence="2 3">CGMCC 1.7049</strain>
    </source>
</reference>
<protein>
    <submittedName>
        <fullName evidence="2">Rhodanese-related sulfurtransferase</fullName>
    </submittedName>
</protein>
<sequence>MRTLASADFKALVDSGATLLDVRLPEELEIAALPGAVNIPLNDLPDRIGELNPAAPIAVLCHHGVRSERAARFLERSGFVDVSHLEGGIDAWSLEFDPAVPRY</sequence>
<evidence type="ECO:0000313" key="3">
    <source>
        <dbReference type="Proteomes" id="UP000199758"/>
    </source>
</evidence>
<proteinExistence type="predicted"/>
<evidence type="ECO:0000259" key="1">
    <source>
        <dbReference type="PROSITE" id="PS50206"/>
    </source>
</evidence>
<dbReference type="Proteomes" id="UP000199758">
    <property type="component" value="Unassembled WGS sequence"/>
</dbReference>
<dbReference type="RefSeq" id="WP_072898233.1">
    <property type="nucleotide sequence ID" value="NZ_FQWZ01000006.1"/>
</dbReference>
<name>A0A1M5QPU2_9GAMM</name>
<dbReference type="InterPro" id="IPR036873">
    <property type="entry name" value="Rhodanese-like_dom_sf"/>
</dbReference>
<dbReference type="OrthoDB" id="9811849at2"/>
<keyword evidence="3" id="KW-1185">Reference proteome</keyword>
<dbReference type="Pfam" id="PF00581">
    <property type="entry name" value="Rhodanese"/>
    <property type="match status" value="1"/>
</dbReference>
<keyword evidence="2" id="KW-0808">Transferase</keyword>
<gene>
    <name evidence="2" type="ORF">SAMN04488068_2758</name>
</gene>